<comment type="caution">
    <text evidence="2">The sequence shown here is derived from an EMBL/GenBank/DDBJ whole genome shotgun (WGS) entry which is preliminary data.</text>
</comment>
<gene>
    <name evidence="2" type="ORF">HID58_091809</name>
</gene>
<dbReference type="Proteomes" id="UP000824890">
    <property type="component" value="Unassembled WGS sequence"/>
</dbReference>
<keyword evidence="3" id="KW-1185">Reference proteome</keyword>
<dbReference type="EMBL" id="JAGKQM010002762">
    <property type="protein sequence ID" value="KAH0847092.1"/>
    <property type="molecule type" value="Genomic_DNA"/>
</dbReference>
<accession>A0ABQ7WYI9</accession>
<evidence type="ECO:0000313" key="3">
    <source>
        <dbReference type="Proteomes" id="UP000824890"/>
    </source>
</evidence>
<feature type="chain" id="PRO_5046300430" evidence="1">
    <location>
        <begin position="26"/>
        <end position="62"/>
    </location>
</feature>
<protein>
    <submittedName>
        <fullName evidence="2">Uncharacterized protein</fullName>
    </submittedName>
</protein>
<feature type="signal peptide" evidence="1">
    <location>
        <begin position="1"/>
        <end position="25"/>
    </location>
</feature>
<evidence type="ECO:0000256" key="1">
    <source>
        <dbReference type="SAM" id="SignalP"/>
    </source>
</evidence>
<evidence type="ECO:0000313" key="2">
    <source>
        <dbReference type="EMBL" id="KAH0847092.1"/>
    </source>
</evidence>
<reference evidence="2 3" key="1">
    <citation type="submission" date="2021-05" db="EMBL/GenBank/DDBJ databases">
        <title>Genome Assembly of Synthetic Allotetraploid Brassica napus Reveals Homoeologous Exchanges between Subgenomes.</title>
        <authorList>
            <person name="Davis J.T."/>
        </authorList>
    </citation>
    <scope>NUCLEOTIDE SEQUENCE [LARGE SCALE GENOMIC DNA]</scope>
    <source>
        <strain evidence="3">cv. Da-Ae</strain>
        <tissue evidence="2">Seedling</tissue>
    </source>
</reference>
<keyword evidence="1" id="KW-0732">Signal</keyword>
<name>A0ABQ7WYI9_BRANA</name>
<proteinExistence type="predicted"/>
<organism evidence="2 3">
    <name type="scientific">Brassica napus</name>
    <name type="common">Rape</name>
    <dbReference type="NCBI Taxonomy" id="3708"/>
    <lineage>
        <taxon>Eukaryota</taxon>
        <taxon>Viridiplantae</taxon>
        <taxon>Streptophyta</taxon>
        <taxon>Embryophyta</taxon>
        <taxon>Tracheophyta</taxon>
        <taxon>Spermatophyta</taxon>
        <taxon>Magnoliopsida</taxon>
        <taxon>eudicotyledons</taxon>
        <taxon>Gunneridae</taxon>
        <taxon>Pentapetalae</taxon>
        <taxon>rosids</taxon>
        <taxon>malvids</taxon>
        <taxon>Brassicales</taxon>
        <taxon>Brassicaceae</taxon>
        <taxon>Brassiceae</taxon>
        <taxon>Brassica</taxon>
    </lineage>
</organism>
<sequence>MASIVALVGGRVFPGFVWLLFPTSADPPVAVLEGCRSPDFEGGGPDVDDIALTFGSFADFVR</sequence>